<evidence type="ECO:0000313" key="4">
    <source>
        <dbReference type="EMBL" id="SDJ96044.1"/>
    </source>
</evidence>
<feature type="region of interest" description="Disordered" evidence="1">
    <location>
        <begin position="74"/>
        <end position="94"/>
    </location>
</feature>
<dbReference type="Proteomes" id="UP000037269">
    <property type="component" value="Unassembled WGS sequence"/>
</dbReference>
<dbReference type="SUPFAM" id="SSF54909">
    <property type="entry name" value="Dimeric alpha+beta barrel"/>
    <property type="match status" value="1"/>
</dbReference>
<dbReference type="GO" id="GO:0004497">
    <property type="term" value="F:monooxygenase activity"/>
    <property type="evidence" value="ECO:0007669"/>
    <property type="project" value="UniProtKB-KW"/>
</dbReference>
<dbReference type="AlphaFoldDB" id="A0A0D1VE95"/>
<dbReference type="EMBL" id="FNED01000034">
    <property type="protein sequence ID" value="SDJ96044.1"/>
    <property type="molecule type" value="Genomic_DNA"/>
</dbReference>
<evidence type="ECO:0000259" key="2">
    <source>
        <dbReference type="PROSITE" id="PS51725"/>
    </source>
</evidence>
<keyword evidence="3" id="KW-0503">Monooxygenase</keyword>
<keyword evidence="3" id="KW-0560">Oxidoreductase</keyword>
<dbReference type="GeneID" id="42307121"/>
<dbReference type="Pfam" id="PF03992">
    <property type="entry name" value="ABM"/>
    <property type="match status" value="1"/>
</dbReference>
<dbReference type="PROSITE" id="PS51725">
    <property type="entry name" value="ABM"/>
    <property type="match status" value="1"/>
</dbReference>
<name>A0A0D1VE95_ANEMI</name>
<accession>A0A0D1VE95</accession>
<dbReference type="Proteomes" id="UP000182836">
    <property type="component" value="Unassembled WGS sequence"/>
</dbReference>
<evidence type="ECO:0000313" key="6">
    <source>
        <dbReference type="Proteomes" id="UP000182836"/>
    </source>
</evidence>
<dbReference type="InterPro" id="IPR007138">
    <property type="entry name" value="ABM_dom"/>
</dbReference>
<gene>
    <name evidence="3" type="ORF">AF333_18365</name>
    <name evidence="4" type="ORF">SAMN04487909_1348</name>
</gene>
<protein>
    <submittedName>
        <fullName evidence="3">Antibiotic biosynthesis monooxygenase</fullName>
    </submittedName>
    <submittedName>
        <fullName evidence="4">Heme-degrading monooxygenase HmoA</fullName>
    </submittedName>
</protein>
<evidence type="ECO:0000313" key="5">
    <source>
        <dbReference type="Proteomes" id="UP000037269"/>
    </source>
</evidence>
<dbReference type="OrthoDB" id="1645001at2"/>
<keyword evidence="5" id="KW-1185">Reference proteome</keyword>
<dbReference type="EMBL" id="LGUG01000004">
    <property type="protein sequence ID" value="KON97135.1"/>
    <property type="molecule type" value="Genomic_DNA"/>
</dbReference>
<evidence type="ECO:0000256" key="1">
    <source>
        <dbReference type="SAM" id="MobiDB-lite"/>
    </source>
</evidence>
<dbReference type="Gene3D" id="3.30.70.100">
    <property type="match status" value="1"/>
</dbReference>
<dbReference type="InterPro" id="IPR011008">
    <property type="entry name" value="Dimeric_a/b-barrel"/>
</dbReference>
<dbReference type="STRING" id="47500.AF333_18365"/>
<proteinExistence type="predicted"/>
<reference evidence="4 6" key="2">
    <citation type="submission" date="2016-10" db="EMBL/GenBank/DDBJ databases">
        <authorList>
            <person name="de Groot N.N."/>
        </authorList>
    </citation>
    <scope>NUCLEOTIDE SEQUENCE [LARGE SCALE GENOMIC DNA]</scope>
    <source>
        <strain evidence="4 6">DSM 2895</strain>
    </source>
</reference>
<sequence length="112" mass="13588">MFVNTATFEIEKAYEERLVKKREKDKAQLAQAKGILSFECWRRENKDMVEFVYVSKWESQDAFKAWISRDEHVNEHKEMNKRKKETEQTEQTEQVKMKKTLRAFELYDSSEN</sequence>
<dbReference type="RefSeq" id="WP_043064898.1">
    <property type="nucleotide sequence ID" value="NZ_BJOA01000098.1"/>
</dbReference>
<organism evidence="3 5">
    <name type="scientific">Aneurinibacillus migulanus</name>
    <name type="common">Bacillus migulanus</name>
    <dbReference type="NCBI Taxonomy" id="47500"/>
    <lineage>
        <taxon>Bacteria</taxon>
        <taxon>Bacillati</taxon>
        <taxon>Bacillota</taxon>
        <taxon>Bacilli</taxon>
        <taxon>Bacillales</taxon>
        <taxon>Paenibacillaceae</taxon>
        <taxon>Aneurinibacillus group</taxon>
        <taxon>Aneurinibacillus</taxon>
    </lineage>
</organism>
<evidence type="ECO:0000313" key="3">
    <source>
        <dbReference type="EMBL" id="KON97135.1"/>
    </source>
</evidence>
<dbReference type="PATRIC" id="fig|47500.8.peg.5118"/>
<feature type="domain" description="ABM" evidence="2">
    <location>
        <begin position="2"/>
        <end position="95"/>
    </location>
</feature>
<reference evidence="3 5" key="1">
    <citation type="submission" date="2015-07" db="EMBL/GenBank/DDBJ databases">
        <title>Fjat-14205 dsm 2895.</title>
        <authorList>
            <person name="Liu B."/>
            <person name="Wang J."/>
            <person name="Zhu Y."/>
            <person name="Liu G."/>
            <person name="Chen Q."/>
            <person name="Chen Z."/>
            <person name="Lan J."/>
            <person name="Che J."/>
            <person name="Ge C."/>
            <person name="Shi H."/>
            <person name="Pan Z."/>
            <person name="Liu X."/>
        </authorList>
    </citation>
    <scope>NUCLEOTIDE SEQUENCE [LARGE SCALE GENOMIC DNA]</scope>
    <source>
        <strain evidence="3 5">DSM 2895</strain>
    </source>
</reference>